<dbReference type="InterPro" id="IPR055170">
    <property type="entry name" value="GFO_IDH_MocA-like_dom"/>
</dbReference>
<dbReference type="OMA" id="HPEPILN"/>
<dbReference type="SUPFAM" id="SSF55347">
    <property type="entry name" value="Glyceraldehyde-3-phosphate dehydrogenase-like, C-terminal domain"/>
    <property type="match status" value="1"/>
</dbReference>
<evidence type="ECO:0000313" key="3">
    <source>
        <dbReference type="EMBL" id="KAH9295381.1"/>
    </source>
</evidence>
<feature type="non-terminal residue" evidence="3">
    <location>
        <position position="113"/>
    </location>
</feature>
<evidence type="ECO:0000313" key="4">
    <source>
        <dbReference type="Proteomes" id="UP000824469"/>
    </source>
</evidence>
<dbReference type="Gene3D" id="3.30.360.10">
    <property type="entry name" value="Dihydrodipicolinate Reductase, domain 2"/>
    <property type="match status" value="1"/>
</dbReference>
<evidence type="ECO:0000259" key="2">
    <source>
        <dbReference type="Pfam" id="PF22725"/>
    </source>
</evidence>
<protein>
    <recommendedName>
        <fullName evidence="2">GFO/IDH/MocA-like oxidoreductase domain-containing protein</fullName>
    </recommendedName>
</protein>
<dbReference type="PANTHER" id="PTHR46368:SF5">
    <property type="entry name" value="NAD(P)-BINDING ROSSMANN-FOLD SUPERFAMILY PROTEIN"/>
    <property type="match status" value="1"/>
</dbReference>
<organism evidence="3 4">
    <name type="scientific">Taxus chinensis</name>
    <name type="common">Chinese yew</name>
    <name type="synonym">Taxus wallichiana var. chinensis</name>
    <dbReference type="NCBI Taxonomy" id="29808"/>
    <lineage>
        <taxon>Eukaryota</taxon>
        <taxon>Viridiplantae</taxon>
        <taxon>Streptophyta</taxon>
        <taxon>Embryophyta</taxon>
        <taxon>Tracheophyta</taxon>
        <taxon>Spermatophyta</taxon>
        <taxon>Pinopsida</taxon>
        <taxon>Pinidae</taxon>
        <taxon>Conifers II</taxon>
        <taxon>Cupressales</taxon>
        <taxon>Taxaceae</taxon>
        <taxon>Taxus</taxon>
    </lineage>
</organism>
<proteinExistence type="inferred from homology"/>
<comment type="similarity">
    <text evidence="1">Belongs to the Gfo/Idh/MocA family.</text>
</comment>
<comment type="caution">
    <text evidence="3">The sequence shown here is derived from an EMBL/GenBank/DDBJ whole genome shotgun (WGS) entry which is preliminary data.</text>
</comment>
<dbReference type="PANTHER" id="PTHR46368">
    <property type="match status" value="1"/>
</dbReference>
<feature type="domain" description="GFO/IDH/MocA-like oxidoreductase" evidence="2">
    <location>
        <begin position="12"/>
        <end position="109"/>
    </location>
</feature>
<dbReference type="Pfam" id="PF22725">
    <property type="entry name" value="GFO_IDH_MocA_C3"/>
    <property type="match status" value="1"/>
</dbReference>
<keyword evidence="4" id="KW-1185">Reference proteome</keyword>
<dbReference type="Proteomes" id="UP000824469">
    <property type="component" value="Unassembled WGS sequence"/>
</dbReference>
<reference evidence="3 4" key="1">
    <citation type="journal article" date="2021" name="Nat. Plants">
        <title>The Taxus genome provides insights into paclitaxel biosynthesis.</title>
        <authorList>
            <person name="Xiong X."/>
            <person name="Gou J."/>
            <person name="Liao Q."/>
            <person name="Li Y."/>
            <person name="Zhou Q."/>
            <person name="Bi G."/>
            <person name="Li C."/>
            <person name="Du R."/>
            <person name="Wang X."/>
            <person name="Sun T."/>
            <person name="Guo L."/>
            <person name="Liang H."/>
            <person name="Lu P."/>
            <person name="Wu Y."/>
            <person name="Zhang Z."/>
            <person name="Ro D.K."/>
            <person name="Shang Y."/>
            <person name="Huang S."/>
            <person name="Yan J."/>
        </authorList>
    </citation>
    <scope>NUCLEOTIDE SEQUENCE [LARGE SCALE GENOMIC DNA]</scope>
    <source>
        <strain evidence="3">Ta-2019</strain>
    </source>
</reference>
<sequence>MKAFPQIPDLFGGLNLVQSTLTFAGSSEFFETDIRVKPDLDAYGALGDLGWYCIGAILWANDYQMPQGVTAHPEPILNEAGVITACGASFFWQDGRAANFYCSFHSHGSMDLS</sequence>
<dbReference type="EMBL" id="JAHRHJ020000011">
    <property type="protein sequence ID" value="KAH9295381.1"/>
    <property type="molecule type" value="Genomic_DNA"/>
</dbReference>
<dbReference type="AlphaFoldDB" id="A0AA38CA33"/>
<accession>A0AA38CA33</accession>
<evidence type="ECO:0000256" key="1">
    <source>
        <dbReference type="ARBA" id="ARBA00010928"/>
    </source>
</evidence>
<gene>
    <name evidence="3" type="ORF">KI387_038969</name>
</gene>
<name>A0AA38CA33_TAXCH</name>